<sequence>MSISYEALLGKMEKELRAARQSGDEASRRNHIYALKTLAEVMLEEKQSKTYNELSKPIATVQHTPIQQSPSVSLPSSEPIETEDGANGDSIFDF</sequence>
<evidence type="ECO:0000256" key="1">
    <source>
        <dbReference type="SAM" id="MobiDB-lite"/>
    </source>
</evidence>
<feature type="region of interest" description="Disordered" evidence="1">
    <location>
        <begin position="55"/>
        <end position="94"/>
    </location>
</feature>
<proteinExistence type="predicted"/>
<name>A0ABW0LKT0_9BACI</name>
<accession>A0ABW0LKT0</accession>
<dbReference type="EMBL" id="JBHSMC010000027">
    <property type="protein sequence ID" value="MFC5466499.1"/>
    <property type="molecule type" value="Genomic_DNA"/>
</dbReference>
<organism evidence="2 3">
    <name type="scientific">Lederbergia graminis</name>
    <dbReference type="NCBI Taxonomy" id="735518"/>
    <lineage>
        <taxon>Bacteria</taxon>
        <taxon>Bacillati</taxon>
        <taxon>Bacillota</taxon>
        <taxon>Bacilli</taxon>
        <taxon>Bacillales</taxon>
        <taxon>Bacillaceae</taxon>
        <taxon>Lederbergia</taxon>
    </lineage>
</organism>
<dbReference type="Pfam" id="PF17261">
    <property type="entry name" value="DUF5327"/>
    <property type="match status" value="1"/>
</dbReference>
<keyword evidence="3" id="KW-1185">Reference proteome</keyword>
<comment type="caution">
    <text evidence="2">The sequence shown here is derived from an EMBL/GenBank/DDBJ whole genome shotgun (WGS) entry which is preliminary data.</text>
</comment>
<protein>
    <submittedName>
        <fullName evidence="2">YwdI family protein</fullName>
    </submittedName>
</protein>
<dbReference type="RefSeq" id="WP_382354631.1">
    <property type="nucleotide sequence ID" value="NZ_JBHSMC010000027.1"/>
</dbReference>
<feature type="compositionally biased region" description="Polar residues" evidence="1">
    <location>
        <begin position="61"/>
        <end position="76"/>
    </location>
</feature>
<dbReference type="InterPro" id="IPR035218">
    <property type="entry name" value="DUF5327"/>
</dbReference>
<evidence type="ECO:0000313" key="3">
    <source>
        <dbReference type="Proteomes" id="UP001596147"/>
    </source>
</evidence>
<evidence type="ECO:0000313" key="2">
    <source>
        <dbReference type="EMBL" id="MFC5466499.1"/>
    </source>
</evidence>
<gene>
    <name evidence="2" type="ORF">ACFPM4_17390</name>
</gene>
<dbReference type="Proteomes" id="UP001596147">
    <property type="component" value="Unassembled WGS sequence"/>
</dbReference>
<reference evidence="3" key="1">
    <citation type="journal article" date="2019" name="Int. J. Syst. Evol. Microbiol.">
        <title>The Global Catalogue of Microorganisms (GCM) 10K type strain sequencing project: providing services to taxonomists for standard genome sequencing and annotation.</title>
        <authorList>
            <consortium name="The Broad Institute Genomics Platform"/>
            <consortium name="The Broad Institute Genome Sequencing Center for Infectious Disease"/>
            <person name="Wu L."/>
            <person name="Ma J."/>
        </authorList>
    </citation>
    <scope>NUCLEOTIDE SEQUENCE [LARGE SCALE GENOMIC DNA]</scope>
    <source>
        <strain evidence="3">CGMCC 1.12237</strain>
    </source>
</reference>